<accession>A0A0L0MF44</accession>
<organism evidence="1 2">
    <name type="scientific">Candidatus Burkholderia verschuerenii</name>
    <dbReference type="NCBI Taxonomy" id="242163"/>
    <lineage>
        <taxon>Bacteria</taxon>
        <taxon>Pseudomonadati</taxon>
        <taxon>Pseudomonadota</taxon>
        <taxon>Betaproteobacteria</taxon>
        <taxon>Burkholderiales</taxon>
        <taxon>Burkholderiaceae</taxon>
        <taxon>Burkholderia</taxon>
    </lineage>
</organism>
<proteinExistence type="predicted"/>
<dbReference type="AlphaFoldDB" id="A0A0L0MF44"/>
<evidence type="ECO:0000313" key="2">
    <source>
        <dbReference type="Proteomes" id="UP000036959"/>
    </source>
</evidence>
<gene>
    <name evidence="1" type="ORF">BVER_00826</name>
</gene>
<evidence type="ECO:0000313" key="1">
    <source>
        <dbReference type="EMBL" id="KND60958.1"/>
    </source>
</evidence>
<keyword evidence="2" id="KW-1185">Reference proteome</keyword>
<dbReference type="Proteomes" id="UP000036959">
    <property type="component" value="Unassembled WGS sequence"/>
</dbReference>
<reference evidence="2" key="1">
    <citation type="submission" date="2015-06" db="EMBL/GenBank/DDBJ databases">
        <title>Comparative genomics of Burkholderia leaf nodule symbionts.</title>
        <authorList>
            <person name="Carlier A."/>
            <person name="Eberl L."/>
            <person name="Pinto-Carbo M."/>
        </authorList>
    </citation>
    <scope>NUCLEOTIDE SEQUENCE [LARGE SCALE GENOMIC DNA]</scope>
    <source>
        <strain evidence="2">UZHbot4</strain>
    </source>
</reference>
<name>A0A0L0MF44_9BURK</name>
<comment type="caution">
    <text evidence="1">The sequence shown here is derived from an EMBL/GenBank/DDBJ whole genome shotgun (WGS) entry which is preliminary data.</text>
</comment>
<dbReference type="EMBL" id="LFJJ01000037">
    <property type="protein sequence ID" value="KND60958.1"/>
    <property type="molecule type" value="Genomic_DNA"/>
</dbReference>
<protein>
    <submittedName>
        <fullName evidence="1">Uncharacterized protein</fullName>
    </submittedName>
</protein>
<sequence length="123" mass="14342">MLKARMWIELCPSPYETNTRMDTINEVALKERESLGQLVSFRVIEVDRKYELHCRFMWQESEVQLITQRKKPRTWSSLDSLVDYLDKTFGPIPTIFLRHFSESEANALANGRPEPPDAGEVPD</sequence>